<dbReference type="EMBL" id="KN832007">
    <property type="protein sequence ID" value="KIN99224.1"/>
    <property type="molecule type" value="Genomic_DNA"/>
</dbReference>
<organism evidence="1 2">
    <name type="scientific">Pisolithus tinctorius Marx 270</name>
    <dbReference type="NCBI Taxonomy" id="870435"/>
    <lineage>
        <taxon>Eukaryota</taxon>
        <taxon>Fungi</taxon>
        <taxon>Dikarya</taxon>
        <taxon>Basidiomycota</taxon>
        <taxon>Agaricomycotina</taxon>
        <taxon>Agaricomycetes</taxon>
        <taxon>Agaricomycetidae</taxon>
        <taxon>Boletales</taxon>
        <taxon>Sclerodermatineae</taxon>
        <taxon>Pisolithaceae</taxon>
        <taxon>Pisolithus</taxon>
    </lineage>
</organism>
<keyword evidence="2" id="KW-1185">Reference proteome</keyword>
<dbReference type="InParanoid" id="A0A0C3NDP6"/>
<dbReference type="Proteomes" id="UP000054217">
    <property type="component" value="Unassembled WGS sequence"/>
</dbReference>
<name>A0A0C3NDP6_PISTI</name>
<gene>
    <name evidence="1" type="ORF">M404DRAFT_155790</name>
</gene>
<sequence length="253" mass="28558">MTTTLGGPPQESRETIFWERYPHLTSTLLSWLLQHPADHAVLFSSAKQQSVQEGSASLRKPHGRTKKEIHAVVAKVLFANDPEYCSGYEMQPEKLKKRYREQLDHFKSTGGGIIPGDARYPNLLVDAVAHFPWFEECDQMWRGIPSIDTQPQNSTPGLDRAGNFLAIIQPDSPSVPPPLPPVLPSLCQICLESVMTMRPWSSRWNIQVFLVSSLMMTACVWKRRKRRPVAMKQEGMISTKKNVTMTGCMILPS</sequence>
<protein>
    <submittedName>
        <fullName evidence="1">Uncharacterized protein</fullName>
    </submittedName>
</protein>
<proteinExistence type="predicted"/>
<evidence type="ECO:0000313" key="2">
    <source>
        <dbReference type="Proteomes" id="UP000054217"/>
    </source>
</evidence>
<dbReference type="AlphaFoldDB" id="A0A0C3NDP6"/>
<evidence type="ECO:0000313" key="1">
    <source>
        <dbReference type="EMBL" id="KIN99224.1"/>
    </source>
</evidence>
<accession>A0A0C3NDP6</accession>
<reference evidence="1 2" key="1">
    <citation type="submission" date="2014-04" db="EMBL/GenBank/DDBJ databases">
        <authorList>
            <consortium name="DOE Joint Genome Institute"/>
            <person name="Kuo A."/>
            <person name="Kohler A."/>
            <person name="Costa M.D."/>
            <person name="Nagy L.G."/>
            <person name="Floudas D."/>
            <person name="Copeland A."/>
            <person name="Barry K.W."/>
            <person name="Cichocki N."/>
            <person name="Veneault-Fourrey C."/>
            <person name="LaButti K."/>
            <person name="Lindquist E.A."/>
            <person name="Lipzen A."/>
            <person name="Lundell T."/>
            <person name="Morin E."/>
            <person name="Murat C."/>
            <person name="Sun H."/>
            <person name="Tunlid A."/>
            <person name="Henrissat B."/>
            <person name="Grigoriev I.V."/>
            <person name="Hibbett D.S."/>
            <person name="Martin F."/>
            <person name="Nordberg H.P."/>
            <person name="Cantor M.N."/>
            <person name="Hua S.X."/>
        </authorList>
    </citation>
    <scope>NUCLEOTIDE SEQUENCE [LARGE SCALE GENOMIC DNA]</scope>
    <source>
        <strain evidence="1 2">Marx 270</strain>
    </source>
</reference>
<reference evidence="2" key="2">
    <citation type="submission" date="2015-01" db="EMBL/GenBank/DDBJ databases">
        <title>Evolutionary Origins and Diversification of the Mycorrhizal Mutualists.</title>
        <authorList>
            <consortium name="DOE Joint Genome Institute"/>
            <consortium name="Mycorrhizal Genomics Consortium"/>
            <person name="Kohler A."/>
            <person name="Kuo A."/>
            <person name="Nagy L.G."/>
            <person name="Floudas D."/>
            <person name="Copeland A."/>
            <person name="Barry K.W."/>
            <person name="Cichocki N."/>
            <person name="Veneault-Fourrey C."/>
            <person name="LaButti K."/>
            <person name="Lindquist E.A."/>
            <person name="Lipzen A."/>
            <person name="Lundell T."/>
            <person name="Morin E."/>
            <person name="Murat C."/>
            <person name="Riley R."/>
            <person name="Ohm R."/>
            <person name="Sun H."/>
            <person name="Tunlid A."/>
            <person name="Henrissat B."/>
            <person name="Grigoriev I.V."/>
            <person name="Hibbett D.S."/>
            <person name="Martin F."/>
        </authorList>
    </citation>
    <scope>NUCLEOTIDE SEQUENCE [LARGE SCALE GENOMIC DNA]</scope>
    <source>
        <strain evidence="2">Marx 270</strain>
    </source>
</reference>
<dbReference type="OrthoDB" id="2693027at2759"/>
<dbReference type="HOGENOM" id="CLU_1098870_0_0_1"/>